<comment type="caution">
    <text evidence="6">The sequence shown here is derived from an EMBL/GenBank/DDBJ whole genome shotgun (WGS) entry which is preliminary data.</text>
</comment>
<dbReference type="Pfam" id="PF12738">
    <property type="entry name" value="PTCB-BRCT"/>
    <property type="match status" value="1"/>
</dbReference>
<keyword evidence="2" id="KW-0863">Zinc-finger</keyword>
<dbReference type="InterPro" id="IPR036420">
    <property type="entry name" value="BRCT_dom_sf"/>
</dbReference>
<dbReference type="PROSITE" id="PS50172">
    <property type="entry name" value="BRCT"/>
    <property type="match status" value="3"/>
</dbReference>
<dbReference type="InterPro" id="IPR001965">
    <property type="entry name" value="Znf_PHD"/>
</dbReference>
<name>A0AAP0BPU9_9ASPA</name>
<dbReference type="Proteomes" id="UP001418222">
    <property type="component" value="Unassembled WGS sequence"/>
</dbReference>
<evidence type="ECO:0000256" key="3">
    <source>
        <dbReference type="ARBA" id="ARBA00022833"/>
    </source>
</evidence>
<feature type="region of interest" description="Disordered" evidence="4">
    <location>
        <begin position="822"/>
        <end position="865"/>
    </location>
</feature>
<feature type="domain" description="BRCT" evidence="5">
    <location>
        <begin position="116"/>
        <end position="199"/>
    </location>
</feature>
<dbReference type="InterPro" id="IPR001357">
    <property type="entry name" value="BRCT_dom"/>
</dbReference>
<dbReference type="CDD" id="cd17738">
    <property type="entry name" value="BRCT_TopBP1_rpt7"/>
    <property type="match status" value="1"/>
</dbReference>
<proteinExistence type="predicted"/>
<dbReference type="AlphaFoldDB" id="A0AAP0BPU9"/>
<dbReference type="Gene3D" id="3.30.40.10">
    <property type="entry name" value="Zinc/RING finger domain, C3HC4 (zinc finger)"/>
    <property type="match status" value="1"/>
</dbReference>
<reference evidence="6 7" key="1">
    <citation type="journal article" date="2022" name="Nat. Plants">
        <title>Genomes of leafy and leafless Platanthera orchids illuminate the evolution of mycoheterotrophy.</title>
        <authorList>
            <person name="Li M.H."/>
            <person name="Liu K.W."/>
            <person name="Li Z."/>
            <person name="Lu H.C."/>
            <person name="Ye Q.L."/>
            <person name="Zhang D."/>
            <person name="Wang J.Y."/>
            <person name="Li Y.F."/>
            <person name="Zhong Z.M."/>
            <person name="Liu X."/>
            <person name="Yu X."/>
            <person name="Liu D.K."/>
            <person name="Tu X.D."/>
            <person name="Liu B."/>
            <person name="Hao Y."/>
            <person name="Liao X.Y."/>
            <person name="Jiang Y.T."/>
            <person name="Sun W.H."/>
            <person name="Chen J."/>
            <person name="Chen Y.Q."/>
            <person name="Ai Y."/>
            <person name="Zhai J.W."/>
            <person name="Wu S.S."/>
            <person name="Zhou Z."/>
            <person name="Hsiao Y.Y."/>
            <person name="Wu W.L."/>
            <person name="Chen Y.Y."/>
            <person name="Lin Y.F."/>
            <person name="Hsu J.L."/>
            <person name="Li C.Y."/>
            <person name="Wang Z.W."/>
            <person name="Zhao X."/>
            <person name="Zhong W.Y."/>
            <person name="Ma X.K."/>
            <person name="Ma L."/>
            <person name="Huang J."/>
            <person name="Chen G.Z."/>
            <person name="Huang M.Z."/>
            <person name="Huang L."/>
            <person name="Peng D.H."/>
            <person name="Luo Y.B."/>
            <person name="Zou S.Q."/>
            <person name="Chen S.P."/>
            <person name="Lan S."/>
            <person name="Tsai W.C."/>
            <person name="Van de Peer Y."/>
            <person name="Liu Z.J."/>
        </authorList>
    </citation>
    <scope>NUCLEOTIDE SEQUENCE [LARGE SCALE GENOMIC DNA]</scope>
    <source>
        <strain evidence="6">Lor287</strain>
    </source>
</reference>
<feature type="domain" description="BRCT" evidence="5">
    <location>
        <begin position="914"/>
        <end position="996"/>
    </location>
</feature>
<protein>
    <submittedName>
        <fullName evidence="6">BRCT domain-containing protein</fullName>
    </submittedName>
</protein>
<dbReference type="GO" id="GO:0008270">
    <property type="term" value="F:zinc ion binding"/>
    <property type="evidence" value="ECO:0007669"/>
    <property type="project" value="UniProtKB-KW"/>
</dbReference>
<keyword evidence="1" id="KW-0479">Metal-binding</keyword>
<dbReference type="EMBL" id="JBBWWQ010000005">
    <property type="protein sequence ID" value="KAK8946972.1"/>
    <property type="molecule type" value="Genomic_DNA"/>
</dbReference>
<sequence length="1230" mass="136408">MLGDGSDGTALGIPKKIFTGVRFVLFGFDSVSEAQYRSELVDEGGVDVGRYDSSCTHVIVSGRVFDEPICVAARNDRKILVTELWIDDGLDIGMPADSTKVLYRPVRDLSGIPGSKSLHICLTGYQKKERDDIMRMVSLMGGRFSKPLIANQVTHLICYKFEGEKFELARKVNIKLVNHRWLEDCLKSWEILPIDNYTKSGWELEILEAEAMDSEEEANDTVRNNKEQMNIGEPHCSRGEMPIIMNSGALDVKNFNLQKDILAAKIDPRVNNQLGSTPHKVNGFEKSLDICDMKSKVLVFGYPEGRSAEQFSENHGMDIMTKQPNTTDNRSPSYGSNSLMGMTSCKEDMQLSSLSYSRKAIEKVVSLEENSDNLCALHEGKPEEENLKRVANNSFSELKRSDAKKCIEDNLHSPMMGLATPIVEGQIHTYPQKRKLSVSKIGSKSMKSDHISRTSGSLNAPMTIISADLDSLKLQQQEPENIPTRSETGESINHIVDNNDPSSLMQKFSALGACSPNLAHDNSTTCNQSLSTSMMPRQSESLSALQYGIDHSLTHSGDFEGTALIQSNGKKHVPFSKSSSLGYKRKSLKHKVSASVANISGNSSSTYDNDNKDEPLGVGTVCGVGTMSGVASPKAVVLSDCPQNNVIGPGMDRSPENAPNLCRLPLAGDGKNENEVSIGVRVLQASLKSTRKSETSVKSQNFDGISINDKPDIHAEVPKKHEKPDQIEEVIPYALIDPNVKSSVSTPILGSVKENEGSFHCNHKVVVSTNTGCRSKRRRGNGCKRKNSNDSLRRINQKKISFESGNDIVESGNEVKLKEKVGKEDPPMEEKTRVEQHFPTEHNSQIKQDEKRLDPEKENKDGCNFSVKQGENCGNKMKNKRKSFLIAKSSSKDNISSLPKQNCPSAMPPEPIWFILAGKYAQRKEFHIIISRLRGRICKSSHNWSYKATHFIVPDSVRRTEKFFAAAAAGRWILRSDYLTASSKAGKFLDEEPFEWHRNGLTEDGLISFEAPRKWRTLKQMTGYGAFYGMRIIIYGECIAPSLDTLKRVVKAGDGFILATSPPYTRYLKLECSIDFAIVSASIPHTDIWIQEFLKREIPCVLADYLVEYVCKPGYSLVRHVLYNTHVWAEKSLANLLTRSSEERVFNEGSNEDNSDDLICSGCGSRDRAEVMLICGDEAGTLGCGVRAHINCCDPPLAAVPGDDWFCSGCSSSRQKTSDKRTKVRPKKEK</sequence>
<feature type="domain" description="BRCT" evidence="5">
    <location>
        <begin position="13"/>
        <end position="103"/>
    </location>
</feature>
<evidence type="ECO:0000313" key="7">
    <source>
        <dbReference type="Proteomes" id="UP001418222"/>
    </source>
</evidence>
<keyword evidence="7" id="KW-1185">Reference proteome</keyword>
<feature type="compositionally biased region" description="Basic and acidic residues" evidence="4">
    <location>
        <begin position="822"/>
        <end position="840"/>
    </location>
</feature>
<evidence type="ECO:0000256" key="4">
    <source>
        <dbReference type="SAM" id="MobiDB-lite"/>
    </source>
</evidence>
<dbReference type="Gene3D" id="3.40.50.10190">
    <property type="entry name" value="BRCT domain"/>
    <property type="match status" value="4"/>
</dbReference>
<keyword evidence="3" id="KW-0862">Zinc</keyword>
<dbReference type="SUPFAM" id="SSF52113">
    <property type="entry name" value="BRCT domain"/>
    <property type="match status" value="3"/>
</dbReference>
<dbReference type="InterPro" id="IPR011011">
    <property type="entry name" value="Znf_FYVE_PHD"/>
</dbReference>
<accession>A0AAP0BPU9</accession>
<dbReference type="PANTHER" id="PTHR47181:SF2">
    <property type="entry name" value="BRCA1 C TERMINUS DOMAIN CONTAINING PROTEIN, EXPRESSED"/>
    <property type="match status" value="1"/>
</dbReference>
<evidence type="ECO:0000256" key="1">
    <source>
        <dbReference type="ARBA" id="ARBA00022723"/>
    </source>
</evidence>
<dbReference type="SMART" id="SM00292">
    <property type="entry name" value="BRCT"/>
    <property type="match status" value="4"/>
</dbReference>
<evidence type="ECO:0000256" key="2">
    <source>
        <dbReference type="ARBA" id="ARBA00022771"/>
    </source>
</evidence>
<organism evidence="6 7">
    <name type="scientific">Platanthera zijinensis</name>
    <dbReference type="NCBI Taxonomy" id="2320716"/>
    <lineage>
        <taxon>Eukaryota</taxon>
        <taxon>Viridiplantae</taxon>
        <taxon>Streptophyta</taxon>
        <taxon>Embryophyta</taxon>
        <taxon>Tracheophyta</taxon>
        <taxon>Spermatophyta</taxon>
        <taxon>Magnoliopsida</taxon>
        <taxon>Liliopsida</taxon>
        <taxon>Asparagales</taxon>
        <taxon>Orchidaceae</taxon>
        <taxon>Orchidoideae</taxon>
        <taxon>Orchideae</taxon>
        <taxon>Orchidinae</taxon>
        <taxon>Platanthera</taxon>
    </lineage>
</organism>
<feature type="region of interest" description="Disordered" evidence="4">
    <location>
        <begin position="1211"/>
        <end position="1230"/>
    </location>
</feature>
<dbReference type="InterPro" id="IPR013083">
    <property type="entry name" value="Znf_RING/FYVE/PHD"/>
</dbReference>
<feature type="compositionally biased region" description="Basic and acidic residues" evidence="4">
    <location>
        <begin position="847"/>
        <end position="861"/>
    </location>
</feature>
<dbReference type="SUPFAM" id="SSF57903">
    <property type="entry name" value="FYVE/PHD zinc finger"/>
    <property type="match status" value="1"/>
</dbReference>
<dbReference type="SMART" id="SM00249">
    <property type="entry name" value="PHD"/>
    <property type="match status" value="1"/>
</dbReference>
<gene>
    <name evidence="6" type="ORF">KSP39_PZI007129</name>
</gene>
<evidence type="ECO:0000259" key="5">
    <source>
        <dbReference type="PROSITE" id="PS50172"/>
    </source>
</evidence>
<dbReference type="InterPro" id="IPR044254">
    <property type="entry name" value="At4g02110-like"/>
</dbReference>
<evidence type="ECO:0000313" key="6">
    <source>
        <dbReference type="EMBL" id="KAK8946972.1"/>
    </source>
</evidence>
<dbReference type="PANTHER" id="PTHR47181">
    <property type="entry name" value="BRCA1 C TERMINUS DOMAIN CONTAINING PROTEIN, EXPRESSED"/>
    <property type="match status" value="1"/>
</dbReference>